<sequence>MKVTLIGNESELSKHLSFWESIPAVQVEQSIVVNEDNLDSLPSFSYQSELIDVCASTEWKPFILKRLGRKIPIIVESPIASSIRETKHLLNFIKEEQMMIRIVNPLMTSPEWMNLNQRFTTHQLGNSGVNRISSKSEVVPGDDRFLEQELHVIDWIYRTFGDFNTIFAKKVDSRYMTVHIRHKDNSFTHLELARGFGKEELNIELAGSKGMLTHKSNETNPISIAKIDMSKRKVNPIGTSLIQRQLEDVHHILTKDHHSFNNITEVTETIDFIEAIESSFNQAIPVTKGGA</sequence>
<name>A0A1I4JRE4_9BACI</name>
<reference evidence="2" key="1">
    <citation type="submission" date="2016-10" db="EMBL/GenBank/DDBJ databases">
        <authorList>
            <person name="Varghese N."/>
            <person name="Submissions S."/>
        </authorList>
    </citation>
    <scope>NUCLEOTIDE SEQUENCE [LARGE SCALE GENOMIC DNA]</scope>
    <source>
        <strain evidence="2">CGMCC 1.4250</strain>
    </source>
</reference>
<protein>
    <submittedName>
        <fullName evidence="1">Predicted dehydrogenase</fullName>
    </submittedName>
</protein>
<dbReference type="Gene3D" id="3.30.360.10">
    <property type="entry name" value="Dihydrodipicolinate Reductase, domain 2"/>
    <property type="match status" value="1"/>
</dbReference>
<dbReference type="EMBL" id="FOTR01000003">
    <property type="protein sequence ID" value="SFL69129.1"/>
    <property type="molecule type" value="Genomic_DNA"/>
</dbReference>
<dbReference type="OrthoDB" id="9815825at2"/>
<proteinExistence type="predicted"/>
<dbReference type="Proteomes" id="UP000198565">
    <property type="component" value="Unassembled WGS sequence"/>
</dbReference>
<gene>
    <name evidence="1" type="ORF">SAMN04487943_103118</name>
</gene>
<dbReference type="Gene3D" id="3.40.50.720">
    <property type="entry name" value="NAD(P)-binding Rossmann-like Domain"/>
    <property type="match status" value="1"/>
</dbReference>
<dbReference type="STRING" id="334253.SAMN04487943_103118"/>
<evidence type="ECO:0000313" key="2">
    <source>
        <dbReference type="Proteomes" id="UP000198565"/>
    </source>
</evidence>
<keyword evidence="2" id="KW-1185">Reference proteome</keyword>
<accession>A0A1I4JRE4</accession>
<organism evidence="1 2">
    <name type="scientific">Gracilibacillus orientalis</name>
    <dbReference type="NCBI Taxonomy" id="334253"/>
    <lineage>
        <taxon>Bacteria</taxon>
        <taxon>Bacillati</taxon>
        <taxon>Bacillota</taxon>
        <taxon>Bacilli</taxon>
        <taxon>Bacillales</taxon>
        <taxon>Bacillaceae</taxon>
        <taxon>Gracilibacillus</taxon>
    </lineage>
</organism>
<evidence type="ECO:0000313" key="1">
    <source>
        <dbReference type="EMBL" id="SFL69129.1"/>
    </source>
</evidence>
<dbReference type="AlphaFoldDB" id="A0A1I4JRE4"/>
<dbReference type="RefSeq" id="WP_091482638.1">
    <property type="nucleotide sequence ID" value="NZ_FOTR01000003.1"/>
</dbReference>